<dbReference type="InterPro" id="IPR051093">
    <property type="entry name" value="Neuroligin/BSAL"/>
</dbReference>
<comment type="similarity">
    <text evidence="1">Belongs to the type-B carboxylesterase/lipase family.</text>
</comment>
<keyword evidence="4" id="KW-1133">Transmembrane helix</keyword>
<dbReference type="EMBL" id="LR909485">
    <property type="protein sequence ID" value="CAD7254488.1"/>
    <property type="molecule type" value="Genomic_DNA"/>
</dbReference>
<dbReference type="InterPro" id="IPR019819">
    <property type="entry name" value="Carboxylesterase_B_CS"/>
</dbReference>
<evidence type="ECO:0000313" key="8">
    <source>
        <dbReference type="Proteomes" id="UP000677054"/>
    </source>
</evidence>
<dbReference type="SUPFAM" id="SSF53474">
    <property type="entry name" value="alpha/beta-Hydrolases"/>
    <property type="match status" value="1"/>
</dbReference>
<protein>
    <recommendedName>
        <fullName evidence="6">Carboxylesterase type B domain-containing protein</fullName>
    </recommendedName>
</protein>
<evidence type="ECO:0000256" key="4">
    <source>
        <dbReference type="SAM" id="Phobius"/>
    </source>
</evidence>
<keyword evidence="2 5" id="KW-0732">Signal</keyword>
<evidence type="ECO:0000256" key="1">
    <source>
        <dbReference type="ARBA" id="ARBA00005964"/>
    </source>
</evidence>
<dbReference type="Proteomes" id="UP000677054">
    <property type="component" value="Unassembled WGS sequence"/>
</dbReference>
<keyword evidence="3" id="KW-0325">Glycoprotein</keyword>
<proteinExistence type="inferred from homology"/>
<evidence type="ECO:0000313" key="7">
    <source>
        <dbReference type="EMBL" id="CAD7254488.1"/>
    </source>
</evidence>
<feature type="signal peptide" evidence="5">
    <location>
        <begin position="1"/>
        <end position="20"/>
    </location>
</feature>
<dbReference type="PANTHER" id="PTHR43903">
    <property type="entry name" value="NEUROLIGIN"/>
    <property type="match status" value="1"/>
</dbReference>
<feature type="domain" description="Carboxylesterase type B" evidence="6">
    <location>
        <begin position="23"/>
        <end position="521"/>
    </location>
</feature>
<dbReference type="EMBL" id="CAJPEV010009967">
    <property type="protein sequence ID" value="CAG0905855.1"/>
    <property type="molecule type" value="Genomic_DNA"/>
</dbReference>
<name>A0A7R9FTQ4_9CRUS</name>
<dbReference type="Gene3D" id="3.40.50.1820">
    <property type="entry name" value="alpha/beta hydrolase"/>
    <property type="match status" value="1"/>
</dbReference>
<evidence type="ECO:0000256" key="3">
    <source>
        <dbReference type="ARBA" id="ARBA00023180"/>
    </source>
</evidence>
<feature type="chain" id="PRO_5036210630" description="Carboxylesterase type B domain-containing protein" evidence="5">
    <location>
        <begin position="21"/>
        <end position="603"/>
    </location>
</feature>
<gene>
    <name evidence="7" type="ORF">DSTB1V02_LOCUS14234</name>
</gene>
<evidence type="ECO:0000259" key="6">
    <source>
        <dbReference type="Pfam" id="PF00135"/>
    </source>
</evidence>
<sequence length="603" mass="66361">MMTSTPPVVLLFCLLAGARALAVLRTTSGTLTGVSRDSVTMYLGVPYAAAPVGDRRFQPPVDFASSNPRLAQSFGDSCVQPGHAVDVMHPQLTQREATKVTSEDCLTLNLFVPAVPENCSCDPLRPVMIWIPGEGFNYADASQFDASQMAAQGNVVVVTVNYRVGVFGFLSMGTEDAPGNVGIQDVLSALRWVKRNARAIGGDARRITIFGRFSGSMIVSTLLTSPAAKGLFQRAILQSGVATGPYIVEKEPEKAVKSLAHRLGCPLDDTLLPCLKSVDTQTLLQESQFVAQQWRPVLDGVVVPRDPLEAAKGKKAHEDVEVLIGENRGDGSLCYLTHYFLNSSHHGKIANDTLDEEDFQDLIRDHLRDYLKVDEPALIGAAVHEYHYARPSEYSFRDQYLNFCRHMYTGWSTEAFARSLASQGLKVFRYEFATRPGQSRQPDFLGAAFGDEVPFVFGFLQSGDEKELDLQDSIVKYWTSFAAHGDPNGQVSVNAEEWPQFVPETWSYLVLSKDDLGVKSSSETRSRDHHFWTEVIPSILGGQRSSRRTPCSLLGDVQGAKEDSVEFPHAEHLLLGLSAATLVLILFTVASIFCLFRISQRTK</sequence>
<dbReference type="PROSITE" id="PS00941">
    <property type="entry name" value="CARBOXYLESTERASE_B_2"/>
    <property type="match status" value="1"/>
</dbReference>
<feature type="transmembrane region" description="Helical" evidence="4">
    <location>
        <begin position="573"/>
        <end position="596"/>
    </location>
</feature>
<evidence type="ECO:0000256" key="2">
    <source>
        <dbReference type="ARBA" id="ARBA00022729"/>
    </source>
</evidence>
<dbReference type="OrthoDB" id="19653at2759"/>
<keyword evidence="8" id="KW-1185">Reference proteome</keyword>
<accession>A0A7R9FTQ4</accession>
<dbReference type="InterPro" id="IPR029058">
    <property type="entry name" value="AB_hydrolase_fold"/>
</dbReference>
<reference evidence="7" key="1">
    <citation type="submission" date="2020-11" db="EMBL/GenBank/DDBJ databases">
        <authorList>
            <person name="Tran Van P."/>
        </authorList>
    </citation>
    <scope>NUCLEOTIDE SEQUENCE</scope>
</reference>
<keyword evidence="4" id="KW-0472">Membrane</keyword>
<dbReference type="InterPro" id="IPR002018">
    <property type="entry name" value="CarbesteraseB"/>
</dbReference>
<dbReference type="AlphaFoldDB" id="A0A7R9FTQ4"/>
<evidence type="ECO:0000256" key="5">
    <source>
        <dbReference type="SAM" id="SignalP"/>
    </source>
</evidence>
<organism evidence="7">
    <name type="scientific">Darwinula stevensoni</name>
    <dbReference type="NCBI Taxonomy" id="69355"/>
    <lineage>
        <taxon>Eukaryota</taxon>
        <taxon>Metazoa</taxon>
        <taxon>Ecdysozoa</taxon>
        <taxon>Arthropoda</taxon>
        <taxon>Crustacea</taxon>
        <taxon>Oligostraca</taxon>
        <taxon>Ostracoda</taxon>
        <taxon>Podocopa</taxon>
        <taxon>Podocopida</taxon>
        <taxon>Darwinulocopina</taxon>
        <taxon>Darwinuloidea</taxon>
        <taxon>Darwinulidae</taxon>
        <taxon>Darwinula</taxon>
    </lineage>
</organism>
<dbReference type="Pfam" id="PF00135">
    <property type="entry name" value="COesterase"/>
    <property type="match status" value="1"/>
</dbReference>
<keyword evidence="4" id="KW-0812">Transmembrane</keyword>